<keyword evidence="1" id="KW-1133">Transmembrane helix</keyword>
<protein>
    <submittedName>
        <fullName evidence="2">Multipass membrane protein</fullName>
    </submittedName>
</protein>
<feature type="transmembrane region" description="Helical" evidence="1">
    <location>
        <begin position="99"/>
        <end position="119"/>
    </location>
</feature>
<name>A0A1N5V9F3_9ARCH</name>
<feature type="transmembrane region" description="Helical" evidence="1">
    <location>
        <begin position="14"/>
        <end position="31"/>
    </location>
</feature>
<feature type="transmembrane region" description="Helical" evidence="1">
    <location>
        <begin position="227"/>
        <end position="248"/>
    </location>
</feature>
<dbReference type="Proteomes" id="UP000195607">
    <property type="component" value="Chromosome I"/>
</dbReference>
<proteinExistence type="predicted"/>
<dbReference type="GeneID" id="41588531"/>
<feature type="transmembrane region" description="Helical" evidence="1">
    <location>
        <begin position="131"/>
        <end position="155"/>
    </location>
</feature>
<evidence type="ECO:0000313" key="2">
    <source>
        <dbReference type="EMBL" id="SIM69436.1"/>
    </source>
</evidence>
<dbReference type="EMBL" id="LT671858">
    <property type="protein sequence ID" value="SIM69436.1"/>
    <property type="molecule type" value="Genomic_DNA"/>
</dbReference>
<feature type="transmembrane region" description="Helical" evidence="1">
    <location>
        <begin position="161"/>
        <end position="183"/>
    </location>
</feature>
<feature type="transmembrane region" description="Helical" evidence="1">
    <location>
        <begin position="204"/>
        <end position="221"/>
    </location>
</feature>
<gene>
    <name evidence="2" type="ORF">CSP5_1284</name>
</gene>
<evidence type="ECO:0000256" key="1">
    <source>
        <dbReference type="SAM" id="Phobius"/>
    </source>
</evidence>
<feature type="transmembrane region" description="Helical" evidence="1">
    <location>
        <begin position="66"/>
        <end position="87"/>
    </location>
</feature>
<organism evidence="2 3">
    <name type="scientific">Cuniculiplasma divulgatum</name>
    <dbReference type="NCBI Taxonomy" id="1673428"/>
    <lineage>
        <taxon>Archaea</taxon>
        <taxon>Methanobacteriati</taxon>
        <taxon>Thermoplasmatota</taxon>
        <taxon>Thermoplasmata</taxon>
        <taxon>Thermoplasmatales</taxon>
        <taxon>Cuniculiplasmataceae</taxon>
        <taxon>Cuniculiplasma</taxon>
    </lineage>
</organism>
<feature type="transmembrane region" description="Helical" evidence="1">
    <location>
        <begin position="37"/>
        <end position="54"/>
    </location>
</feature>
<sequence length="374" mass="42753">MENNQIKNKSRKNLTVYILFLIGIILILPVYLTFPSITASLLILLDILVFAYDIGRIFKELKKVGIYYAFWYLLFPFVFIVFFWIFLLSPLLDSVNPSYYSLETSLFPIMISLSIFFTGRKMGKIDGVNRTWPRFAMFITPFTTSLLLLILYAFFTDIGKVLAISYGLLFAFLAMVATSFFYFGLDSKNEQNSILSSQIVNARGSIGTFFFIMGLFLGLYFESVPNPFSIVFLVFFIAILLIGVLIAVKSLYRSSSVKLEDTNLTTFNKFEKVSNLTSYSDISYMGKAVSTFENEGAKEQLIIAATKYLTERGMDLDFILRLLKQIMEYNPPRSVALGVANRNSRIYENEVSRRKNITENLLKYMGAVGEKNEQ</sequence>
<evidence type="ECO:0000313" key="3">
    <source>
        <dbReference type="Proteomes" id="UP000195607"/>
    </source>
</evidence>
<reference evidence="2 3" key="1">
    <citation type="submission" date="2016-04" db="EMBL/GenBank/DDBJ databases">
        <authorList>
            <person name="Evans L.H."/>
            <person name="Alamgir A."/>
            <person name="Owens N."/>
            <person name="Weber N.D."/>
            <person name="Virtaneva K."/>
            <person name="Barbian K."/>
            <person name="Babar A."/>
            <person name="Rosenke K."/>
        </authorList>
    </citation>
    <scope>NUCLEOTIDE SEQUENCE [LARGE SCALE GENOMIC DNA]</scope>
    <source>
        <strain evidence="3">S5(T) (JCM 30642 \VKM B-2941)</strain>
    </source>
</reference>
<dbReference type="RefSeq" id="WP_148689909.1">
    <property type="nucleotide sequence ID" value="NZ_LT671858.1"/>
</dbReference>
<dbReference type="AlphaFoldDB" id="A0A1N5V9F3"/>
<accession>A0A1N5V9F3</accession>
<keyword evidence="1" id="KW-0472">Membrane</keyword>
<keyword evidence="1" id="KW-0812">Transmembrane</keyword>